<name>A0A238ZQF6_9PSEU</name>
<dbReference type="Proteomes" id="UP000198348">
    <property type="component" value="Unassembled WGS sequence"/>
</dbReference>
<proteinExistence type="predicted"/>
<dbReference type="InterPro" id="IPR016181">
    <property type="entry name" value="Acyl_CoA_acyltransferase"/>
</dbReference>
<keyword evidence="5" id="KW-1185">Reference proteome</keyword>
<keyword evidence="1 4" id="KW-0808">Transferase</keyword>
<reference evidence="4 5" key="1">
    <citation type="submission" date="2017-06" db="EMBL/GenBank/DDBJ databases">
        <authorList>
            <person name="Kim H.J."/>
            <person name="Triplett B.A."/>
        </authorList>
    </citation>
    <scope>NUCLEOTIDE SEQUENCE [LARGE SCALE GENOMIC DNA]</scope>
    <source>
        <strain evidence="4 5">DSM 45207</strain>
    </source>
</reference>
<dbReference type="EMBL" id="FZNW01000023">
    <property type="protein sequence ID" value="SNR85271.1"/>
    <property type="molecule type" value="Genomic_DNA"/>
</dbReference>
<protein>
    <submittedName>
        <fullName evidence="4">L-amino acid N-acyltransferase YncA</fullName>
    </submittedName>
</protein>
<evidence type="ECO:0000313" key="5">
    <source>
        <dbReference type="Proteomes" id="UP000198348"/>
    </source>
</evidence>
<keyword evidence="2 4" id="KW-0012">Acyltransferase</keyword>
<sequence>MRELEAAQAEHFARTDPLLPRTVSLPEGTCITAGLPGGGDVRGNAYRAVHGPLSMESLWHTRVTWELSPLIGDSGAAGMHAVLAAYARWLGPMPEDQPRGETTVLLGWPSRDVAASAVLRRHGFTAGTVLAVRHAEGAGEVRAGSAADAPAGPGSPLVTVRHASVTDIDALIALELTELRYSRAVLGQQMRTEAAELVGAALRGTLDAGEPVFVAEDAGQVVGMTRAGWSSPETNTSIAHRLPAGTWARVDTLSVAPEARGCGVGQRLMSVAHAELVTAGVRGSYLYYDTANPLSSVFWPKQGYRPLWTLWTTSPDILFATAE</sequence>
<dbReference type="Gene3D" id="3.40.630.30">
    <property type="match status" value="1"/>
</dbReference>
<dbReference type="GO" id="GO:0016747">
    <property type="term" value="F:acyltransferase activity, transferring groups other than amino-acyl groups"/>
    <property type="evidence" value="ECO:0007669"/>
    <property type="project" value="InterPro"/>
</dbReference>
<evidence type="ECO:0000256" key="2">
    <source>
        <dbReference type="ARBA" id="ARBA00023315"/>
    </source>
</evidence>
<dbReference type="InterPro" id="IPR050832">
    <property type="entry name" value="Bact_Acetyltransf"/>
</dbReference>
<dbReference type="OrthoDB" id="149709at2"/>
<dbReference type="InterPro" id="IPR000182">
    <property type="entry name" value="GNAT_dom"/>
</dbReference>
<dbReference type="AlphaFoldDB" id="A0A238ZQF6"/>
<evidence type="ECO:0000313" key="4">
    <source>
        <dbReference type="EMBL" id="SNR85271.1"/>
    </source>
</evidence>
<dbReference type="PROSITE" id="PS51186">
    <property type="entry name" value="GNAT"/>
    <property type="match status" value="1"/>
</dbReference>
<dbReference type="Pfam" id="PF13508">
    <property type="entry name" value="Acetyltransf_7"/>
    <property type="match status" value="1"/>
</dbReference>
<evidence type="ECO:0000256" key="1">
    <source>
        <dbReference type="ARBA" id="ARBA00022679"/>
    </source>
</evidence>
<dbReference type="CDD" id="cd04301">
    <property type="entry name" value="NAT_SF"/>
    <property type="match status" value="1"/>
</dbReference>
<dbReference type="SUPFAM" id="SSF55729">
    <property type="entry name" value="Acyl-CoA N-acyltransferases (Nat)"/>
    <property type="match status" value="1"/>
</dbReference>
<organism evidence="4 5">
    <name type="scientific">Haloechinothrix alba</name>
    <dbReference type="NCBI Taxonomy" id="664784"/>
    <lineage>
        <taxon>Bacteria</taxon>
        <taxon>Bacillati</taxon>
        <taxon>Actinomycetota</taxon>
        <taxon>Actinomycetes</taxon>
        <taxon>Pseudonocardiales</taxon>
        <taxon>Pseudonocardiaceae</taxon>
        <taxon>Haloechinothrix</taxon>
    </lineage>
</organism>
<accession>A0A238ZQF6</accession>
<gene>
    <name evidence="4" type="ORF">SAMN06265360_12339</name>
</gene>
<evidence type="ECO:0000259" key="3">
    <source>
        <dbReference type="PROSITE" id="PS51186"/>
    </source>
</evidence>
<feature type="domain" description="N-acetyltransferase" evidence="3">
    <location>
        <begin position="158"/>
        <end position="323"/>
    </location>
</feature>
<dbReference type="RefSeq" id="WP_089303084.1">
    <property type="nucleotide sequence ID" value="NZ_FZNW01000023.1"/>
</dbReference>
<dbReference type="PANTHER" id="PTHR43877">
    <property type="entry name" value="AMINOALKYLPHOSPHONATE N-ACETYLTRANSFERASE-RELATED-RELATED"/>
    <property type="match status" value="1"/>
</dbReference>